<reference evidence="5 6" key="1">
    <citation type="submission" date="2018-12" db="EMBL/GenBank/DDBJ databases">
        <title>Complete genome sequence of Flaviflexus salsibiostraticola KCTC 33148.</title>
        <authorList>
            <person name="Bae J.-W."/>
        </authorList>
    </citation>
    <scope>NUCLEOTIDE SEQUENCE [LARGE SCALE GENOMIC DNA]</scope>
    <source>
        <strain evidence="5 6">KCTC 33148</strain>
    </source>
</reference>
<keyword evidence="2 5" id="KW-0067">ATP-binding</keyword>
<dbReference type="GO" id="GO:0005524">
    <property type="term" value="F:ATP binding"/>
    <property type="evidence" value="ECO:0007669"/>
    <property type="project" value="UniProtKB-KW"/>
</dbReference>
<evidence type="ECO:0000313" key="6">
    <source>
        <dbReference type="Proteomes" id="UP000270021"/>
    </source>
</evidence>
<organism evidence="5 6">
    <name type="scientific">Flaviflexus salsibiostraticola</name>
    <dbReference type="NCBI Taxonomy" id="1282737"/>
    <lineage>
        <taxon>Bacteria</taxon>
        <taxon>Bacillati</taxon>
        <taxon>Actinomycetota</taxon>
        <taxon>Actinomycetes</taxon>
        <taxon>Actinomycetales</taxon>
        <taxon>Actinomycetaceae</taxon>
        <taxon>Flaviflexus</taxon>
    </lineage>
</organism>
<name>A0A3Q8WS88_9ACTO</name>
<dbReference type="InterPro" id="IPR015854">
    <property type="entry name" value="ABC_transpr_LolD-like"/>
</dbReference>
<dbReference type="InterPro" id="IPR003593">
    <property type="entry name" value="AAA+_ATPase"/>
</dbReference>
<dbReference type="InterPro" id="IPR017871">
    <property type="entry name" value="ABC_transporter-like_CS"/>
</dbReference>
<dbReference type="PANTHER" id="PTHR24220:SF659">
    <property type="entry name" value="TRANSPORTER, PUTATIVE-RELATED"/>
    <property type="match status" value="1"/>
</dbReference>
<dbReference type="SUPFAM" id="SSF52540">
    <property type="entry name" value="P-loop containing nucleoside triphosphate hydrolases"/>
    <property type="match status" value="1"/>
</dbReference>
<evidence type="ECO:0000259" key="4">
    <source>
        <dbReference type="PROSITE" id="PS50893"/>
    </source>
</evidence>
<dbReference type="Pfam" id="PF00005">
    <property type="entry name" value="ABC_tran"/>
    <property type="match status" value="1"/>
</dbReference>
<accession>A0A3Q8WS88</accession>
<dbReference type="SMART" id="SM00382">
    <property type="entry name" value="AAA"/>
    <property type="match status" value="1"/>
</dbReference>
<dbReference type="GO" id="GO:0022857">
    <property type="term" value="F:transmembrane transporter activity"/>
    <property type="evidence" value="ECO:0007669"/>
    <property type="project" value="TreeGrafter"/>
</dbReference>
<dbReference type="OrthoDB" id="9802264at2"/>
<dbReference type="InterPro" id="IPR027417">
    <property type="entry name" value="P-loop_NTPase"/>
</dbReference>
<dbReference type="Gene3D" id="3.40.50.300">
    <property type="entry name" value="P-loop containing nucleotide triphosphate hydrolases"/>
    <property type="match status" value="1"/>
</dbReference>
<dbReference type="PANTHER" id="PTHR24220">
    <property type="entry name" value="IMPORT ATP-BINDING PROTEIN"/>
    <property type="match status" value="1"/>
</dbReference>
<evidence type="ECO:0000256" key="2">
    <source>
        <dbReference type="ARBA" id="ARBA00022840"/>
    </source>
</evidence>
<feature type="region of interest" description="Disordered" evidence="3">
    <location>
        <begin position="1"/>
        <end position="25"/>
    </location>
</feature>
<dbReference type="AlphaFoldDB" id="A0A3Q8WS88"/>
<protein>
    <submittedName>
        <fullName evidence="5">ATP-binding cassette domain-containing protein</fullName>
    </submittedName>
</protein>
<dbReference type="PROSITE" id="PS00211">
    <property type="entry name" value="ABC_TRANSPORTER_1"/>
    <property type="match status" value="1"/>
</dbReference>
<sequence length="233" mass="24231">MGGAQPSSRRCGAPTMAPPDSERGRSSMFLSLHGIDVAFTRAGMPIQILSDFSLEVADGEFVALAGRSGSGKSTAIAVAYGRRSPDAGAVRWGEVEIGDRSEKELQSIRRSSIGYAAQDSLVFDDLTVTANVLVGGGSAERCEELLEGVGLADFGGMRGGRISGGERQRAAVARALAKDPTLVLMDEPTSSLDSDAAARVIAELRAAAERGASVLVATHDVLVKDAADRVIEL</sequence>
<feature type="domain" description="ABC transporter" evidence="4">
    <location>
        <begin position="32"/>
        <end position="233"/>
    </location>
</feature>
<dbReference type="PROSITE" id="PS50893">
    <property type="entry name" value="ABC_TRANSPORTER_2"/>
    <property type="match status" value="1"/>
</dbReference>
<dbReference type="InterPro" id="IPR003439">
    <property type="entry name" value="ABC_transporter-like_ATP-bd"/>
</dbReference>
<keyword evidence="6" id="KW-1185">Reference proteome</keyword>
<evidence type="ECO:0000256" key="3">
    <source>
        <dbReference type="SAM" id="MobiDB-lite"/>
    </source>
</evidence>
<dbReference type="GO" id="GO:0005886">
    <property type="term" value="C:plasma membrane"/>
    <property type="evidence" value="ECO:0007669"/>
    <property type="project" value="TreeGrafter"/>
</dbReference>
<evidence type="ECO:0000256" key="1">
    <source>
        <dbReference type="ARBA" id="ARBA00022741"/>
    </source>
</evidence>
<keyword evidence="1" id="KW-0547">Nucleotide-binding</keyword>
<dbReference type="EMBL" id="CP034438">
    <property type="protein sequence ID" value="AZN29037.1"/>
    <property type="molecule type" value="Genomic_DNA"/>
</dbReference>
<dbReference type="KEGG" id="fsl:EJO69_01035"/>
<dbReference type="Proteomes" id="UP000270021">
    <property type="component" value="Chromosome"/>
</dbReference>
<proteinExistence type="predicted"/>
<evidence type="ECO:0000313" key="5">
    <source>
        <dbReference type="EMBL" id="AZN29037.1"/>
    </source>
</evidence>
<dbReference type="GO" id="GO:0016887">
    <property type="term" value="F:ATP hydrolysis activity"/>
    <property type="evidence" value="ECO:0007669"/>
    <property type="project" value="InterPro"/>
</dbReference>
<gene>
    <name evidence="5" type="ORF">EJO69_01035</name>
</gene>